<evidence type="ECO:0000313" key="1">
    <source>
        <dbReference type="EMBL" id="AMB85552.1"/>
    </source>
</evidence>
<dbReference type="KEGG" id="pagb:AWM79_09685"/>
<reference evidence="1 2" key="1">
    <citation type="submission" date="2016-01" db="EMBL/GenBank/DDBJ databases">
        <authorList>
            <person name="McClelland M."/>
            <person name="Jain A."/>
            <person name="Saraogi P."/>
            <person name="Mendelson R."/>
            <person name="Westerman R."/>
            <person name="SanMiguel P."/>
            <person name="Csonka L."/>
        </authorList>
    </citation>
    <scope>NUCLEOTIDE SEQUENCE [LARGE SCALE GENOMIC DNA]</scope>
    <source>
        <strain evidence="1 2">NCPPB 2472</strain>
    </source>
</reference>
<evidence type="ECO:0008006" key="3">
    <source>
        <dbReference type="Google" id="ProtNLM"/>
    </source>
</evidence>
<dbReference type="EMBL" id="CP014135">
    <property type="protein sequence ID" value="AMB85552.1"/>
    <property type="molecule type" value="Genomic_DNA"/>
</dbReference>
<name>A0A0X1T0G3_PSEAA</name>
<dbReference type="RefSeq" id="WP_060782709.1">
    <property type="nucleotide sequence ID" value="NZ_CP014135.1"/>
</dbReference>
<dbReference type="Pfam" id="PF06611">
    <property type="entry name" value="DUF1145"/>
    <property type="match status" value="1"/>
</dbReference>
<proteinExistence type="predicted"/>
<dbReference type="AlphaFoldDB" id="A0A0X1T0G3"/>
<dbReference type="STRING" id="46677.AWM79_09685"/>
<keyword evidence="2" id="KW-1185">Reference proteome</keyword>
<protein>
    <recommendedName>
        <fullName evidence="3">DUF1145 domain-containing protein</fullName>
    </recommendedName>
</protein>
<sequence>MKVLWGLGKVLTLLFWLVVLSNLVHPLVSPFGLGVNLAGSLLLLTHLFEILLFNGGLQGRRHPWRDRAQILLFGMFHLQTLPLPASGGVSHA</sequence>
<dbReference type="InterPro" id="IPR009525">
    <property type="entry name" value="DUF1145"/>
</dbReference>
<dbReference type="Proteomes" id="UP000063229">
    <property type="component" value="Chromosome"/>
</dbReference>
<evidence type="ECO:0000313" key="2">
    <source>
        <dbReference type="Proteomes" id="UP000063229"/>
    </source>
</evidence>
<accession>A0A0X1T0G3</accession>
<organism evidence="1 2">
    <name type="scientific">Pseudomonas agarici</name>
    <dbReference type="NCBI Taxonomy" id="46677"/>
    <lineage>
        <taxon>Bacteria</taxon>
        <taxon>Pseudomonadati</taxon>
        <taxon>Pseudomonadota</taxon>
        <taxon>Gammaproteobacteria</taxon>
        <taxon>Pseudomonadales</taxon>
        <taxon>Pseudomonadaceae</taxon>
        <taxon>Pseudomonas</taxon>
    </lineage>
</organism>
<dbReference type="PANTHER" id="PTHR38775">
    <property type="entry name" value="INNER MEMBRANE PROTEIN-RELATED"/>
    <property type="match status" value="1"/>
</dbReference>
<gene>
    <name evidence="1" type="ORF">AWM79_09685</name>
</gene>
<dbReference type="PANTHER" id="PTHR38775:SF1">
    <property type="entry name" value="INNER MEMBRANE PROTEIN"/>
    <property type="match status" value="1"/>
</dbReference>